<gene>
    <name evidence="8" type="ORF">NliqN6_1682</name>
</gene>
<accession>A0A8H3TQD5</accession>
<evidence type="ECO:0000256" key="3">
    <source>
        <dbReference type="ARBA" id="ARBA00022478"/>
    </source>
</evidence>
<dbReference type="EMBL" id="BLZA01000011">
    <property type="protein sequence ID" value="GHJ85280.1"/>
    <property type="molecule type" value="Genomic_DNA"/>
</dbReference>
<dbReference type="InterPro" id="IPR005576">
    <property type="entry name" value="Rpb7-like_N"/>
</dbReference>
<dbReference type="InterPro" id="IPR003029">
    <property type="entry name" value="S1_domain"/>
</dbReference>
<dbReference type="SUPFAM" id="SSF50249">
    <property type="entry name" value="Nucleic acid-binding proteins"/>
    <property type="match status" value="1"/>
</dbReference>
<evidence type="ECO:0008006" key="10">
    <source>
        <dbReference type="Google" id="ProtNLM"/>
    </source>
</evidence>
<keyword evidence="3" id="KW-0240">DNA-directed RNA polymerase</keyword>
<comment type="subcellular location">
    <subcellularLocation>
        <location evidence="1">Nucleus</location>
    </subcellularLocation>
</comment>
<dbReference type="PANTHER" id="PTHR12709:SF4">
    <property type="entry name" value="DNA-DIRECTED RNA POLYMERASE II SUBUNIT RPB7"/>
    <property type="match status" value="1"/>
</dbReference>
<dbReference type="CDD" id="cd04462">
    <property type="entry name" value="S1_RNAPII_Rpb7"/>
    <property type="match status" value="1"/>
</dbReference>
<evidence type="ECO:0000256" key="2">
    <source>
        <dbReference type="ARBA" id="ARBA00009307"/>
    </source>
</evidence>
<dbReference type="InterPro" id="IPR036898">
    <property type="entry name" value="RNA_pol_Rpb7-like_N_sf"/>
</dbReference>
<dbReference type="GO" id="GO:0060213">
    <property type="term" value="P:positive regulation of nuclear-transcribed mRNA poly(A) tail shortening"/>
    <property type="evidence" value="ECO:0007669"/>
    <property type="project" value="TreeGrafter"/>
</dbReference>
<dbReference type="Gene3D" id="2.40.50.140">
    <property type="entry name" value="Nucleic acid-binding proteins"/>
    <property type="match status" value="1"/>
</dbReference>
<feature type="domain" description="RNA polymerase Rpb7-like N-terminal" evidence="7">
    <location>
        <begin position="8"/>
        <end position="68"/>
    </location>
</feature>
<name>A0A8H3TQD5_9TREE</name>
<dbReference type="GO" id="GO:0000932">
    <property type="term" value="C:P-body"/>
    <property type="evidence" value="ECO:0007669"/>
    <property type="project" value="TreeGrafter"/>
</dbReference>
<dbReference type="GO" id="GO:0003697">
    <property type="term" value="F:single-stranded DNA binding"/>
    <property type="evidence" value="ECO:0007669"/>
    <property type="project" value="TreeGrafter"/>
</dbReference>
<dbReference type="InterPro" id="IPR012340">
    <property type="entry name" value="NA-bd_OB-fold"/>
</dbReference>
<dbReference type="GO" id="GO:0031369">
    <property type="term" value="F:translation initiation factor binding"/>
    <property type="evidence" value="ECO:0007669"/>
    <property type="project" value="TreeGrafter"/>
</dbReference>
<evidence type="ECO:0000259" key="6">
    <source>
        <dbReference type="Pfam" id="PF00575"/>
    </source>
</evidence>
<reference evidence="8" key="1">
    <citation type="submission" date="2020-07" db="EMBL/GenBank/DDBJ databases">
        <title>Draft Genome Sequence of a Deep-Sea Yeast, Naganishia (Cryptococcus) liquefaciens strain N6.</title>
        <authorList>
            <person name="Han Y.W."/>
            <person name="Kajitani R."/>
            <person name="Morimoto H."/>
            <person name="Parhat M."/>
            <person name="Tsubouchi H."/>
            <person name="Bakenova O."/>
            <person name="Ogata M."/>
            <person name="Argunhan B."/>
            <person name="Aoki R."/>
            <person name="Kajiwara S."/>
            <person name="Itoh T."/>
            <person name="Iwasaki H."/>
        </authorList>
    </citation>
    <scope>NUCLEOTIDE SEQUENCE</scope>
    <source>
        <strain evidence="8">N6</strain>
    </source>
</reference>
<evidence type="ECO:0000259" key="7">
    <source>
        <dbReference type="Pfam" id="PF03876"/>
    </source>
</evidence>
<evidence type="ECO:0000256" key="5">
    <source>
        <dbReference type="ARBA" id="ARBA00023242"/>
    </source>
</evidence>
<dbReference type="OrthoDB" id="1162399at2759"/>
<dbReference type="Pfam" id="PF03876">
    <property type="entry name" value="SHS2_Rpb7-N"/>
    <property type="match status" value="1"/>
</dbReference>
<comment type="caution">
    <text evidence="8">The sequence shown here is derived from an EMBL/GenBank/DDBJ whole genome shotgun (WGS) entry which is preliminary data.</text>
</comment>
<keyword evidence="9" id="KW-1185">Reference proteome</keyword>
<organism evidence="8 9">
    <name type="scientific">Naganishia liquefaciens</name>
    <dbReference type="NCBI Taxonomy" id="104408"/>
    <lineage>
        <taxon>Eukaryota</taxon>
        <taxon>Fungi</taxon>
        <taxon>Dikarya</taxon>
        <taxon>Basidiomycota</taxon>
        <taxon>Agaricomycotina</taxon>
        <taxon>Tremellomycetes</taxon>
        <taxon>Filobasidiales</taxon>
        <taxon>Filobasidiaceae</taxon>
        <taxon>Naganishia</taxon>
    </lineage>
</organism>
<keyword evidence="4" id="KW-0804">Transcription</keyword>
<dbReference type="PANTHER" id="PTHR12709">
    <property type="entry name" value="DNA-DIRECTED RNA POLYMERASE II, III"/>
    <property type="match status" value="1"/>
</dbReference>
<dbReference type="AlphaFoldDB" id="A0A8H3TQD5"/>
<dbReference type="GO" id="GO:0045948">
    <property type="term" value="P:positive regulation of translational initiation"/>
    <property type="evidence" value="ECO:0007669"/>
    <property type="project" value="TreeGrafter"/>
</dbReference>
<dbReference type="Proteomes" id="UP000620104">
    <property type="component" value="Unassembled WGS sequence"/>
</dbReference>
<feature type="domain" description="S1 motif" evidence="6">
    <location>
        <begin position="82"/>
        <end position="157"/>
    </location>
</feature>
<dbReference type="FunFam" id="2.40.50.140:FF:000043">
    <property type="entry name" value="DNA-directed RNA polymerase II subunit RPB7"/>
    <property type="match status" value="1"/>
</dbReference>
<evidence type="ECO:0000256" key="1">
    <source>
        <dbReference type="ARBA" id="ARBA00004123"/>
    </source>
</evidence>
<dbReference type="GO" id="GO:0006367">
    <property type="term" value="P:transcription initiation at RNA polymerase II promoter"/>
    <property type="evidence" value="ECO:0007669"/>
    <property type="project" value="TreeGrafter"/>
</dbReference>
<evidence type="ECO:0000313" key="8">
    <source>
        <dbReference type="EMBL" id="GHJ85280.1"/>
    </source>
</evidence>
<evidence type="ECO:0000313" key="9">
    <source>
        <dbReference type="Proteomes" id="UP000620104"/>
    </source>
</evidence>
<comment type="similarity">
    <text evidence="2">Belongs to the eukaryotic RPB7/RPC8 RNA polymerase subunit family.</text>
</comment>
<dbReference type="CDD" id="cd04329">
    <property type="entry name" value="RNAP_II_Rpb7_N"/>
    <property type="match status" value="1"/>
</dbReference>
<dbReference type="InterPro" id="IPR045113">
    <property type="entry name" value="Rpb7-like"/>
</dbReference>
<dbReference type="Gene3D" id="3.30.1490.120">
    <property type="entry name" value="RNA polymerase Rpb7-like, N-terminal domain"/>
    <property type="match status" value="1"/>
</dbReference>
<proteinExistence type="inferred from homology"/>
<dbReference type="FunFam" id="3.30.1490.120:FF:000001">
    <property type="entry name" value="DNA-directed RNA polymerase II subunit RPB7"/>
    <property type="match status" value="1"/>
</dbReference>
<evidence type="ECO:0000256" key="4">
    <source>
        <dbReference type="ARBA" id="ARBA00023163"/>
    </source>
</evidence>
<dbReference type="GO" id="GO:0005665">
    <property type="term" value="C:RNA polymerase II, core complex"/>
    <property type="evidence" value="ECO:0007669"/>
    <property type="project" value="TreeGrafter"/>
</dbReference>
<keyword evidence="5" id="KW-0539">Nucleus</keyword>
<protein>
    <recommendedName>
        <fullName evidence="10">DNA-directed RNA polymerase II subunit RPB7</fullName>
    </recommendedName>
</protein>
<dbReference type="GO" id="GO:0003727">
    <property type="term" value="F:single-stranded RNA binding"/>
    <property type="evidence" value="ECO:0007669"/>
    <property type="project" value="TreeGrafter"/>
</dbReference>
<dbReference type="Pfam" id="PF00575">
    <property type="entry name" value="S1"/>
    <property type="match status" value="1"/>
</dbReference>
<sequence>MFFMKKLSHTIHLHPSYFGPKIQEVILQKLYADVEGTTNGRYGYVVAVNGIDNLGDLQAGSRILYGSGDAEFTLRYSAIVMKPFKGEVVDAVVDKVGKLGFFAYLGPMQIFVSTFYIPDDLRFQPESNPPSFVSDQAGESIKRGSKVRIRLMGIRTDQTELFAIGSIKGDFLGLLDQ</sequence>
<dbReference type="SUPFAM" id="SSF88798">
    <property type="entry name" value="N-terminal, heterodimerisation domain of RBP7 (RpoE)"/>
    <property type="match status" value="1"/>
</dbReference>